<dbReference type="Pfam" id="PF07715">
    <property type="entry name" value="Plug"/>
    <property type="match status" value="1"/>
</dbReference>
<evidence type="ECO:0000256" key="4">
    <source>
        <dbReference type="ARBA" id="ARBA00022496"/>
    </source>
</evidence>
<accession>A0ABS8H074</accession>
<comment type="subcellular location">
    <subcellularLocation>
        <location evidence="1 12">Cell outer membrane</location>
        <topology evidence="1 12">Multi-pass membrane protein</topology>
    </subcellularLocation>
</comment>
<keyword evidence="6 15" id="KW-0732">Signal</keyword>
<evidence type="ECO:0000259" key="16">
    <source>
        <dbReference type="Pfam" id="PF00593"/>
    </source>
</evidence>
<evidence type="ECO:0000256" key="15">
    <source>
        <dbReference type="SAM" id="SignalP"/>
    </source>
</evidence>
<gene>
    <name evidence="18" type="ORF">LL253_02745</name>
</gene>
<comment type="similarity">
    <text evidence="12 14">Belongs to the TonB-dependent receptor family.</text>
</comment>
<keyword evidence="7" id="KW-0408">Iron</keyword>
<dbReference type="RefSeq" id="WP_228226119.1">
    <property type="nucleotide sequence ID" value="NZ_JAJGNP010000002.1"/>
</dbReference>
<keyword evidence="11 12" id="KW-0998">Cell outer membrane</keyword>
<keyword evidence="9 14" id="KW-0798">TonB box</keyword>
<comment type="caution">
    <text evidence="18">The sequence shown here is derived from an EMBL/GenBank/DDBJ whole genome shotgun (WGS) entry which is preliminary data.</text>
</comment>
<evidence type="ECO:0000256" key="6">
    <source>
        <dbReference type="ARBA" id="ARBA00022729"/>
    </source>
</evidence>
<dbReference type="EMBL" id="JAJGNP010000002">
    <property type="protein sequence ID" value="MCC4231605.1"/>
    <property type="molecule type" value="Genomic_DNA"/>
</dbReference>
<keyword evidence="8" id="KW-0406">Ion transport</keyword>
<dbReference type="InterPro" id="IPR000531">
    <property type="entry name" value="Beta-barrel_TonB"/>
</dbReference>
<keyword evidence="18" id="KW-0675">Receptor</keyword>
<sequence>MIARFLLLASVASASFILPAAHAQDTAPQEADAAIVGGAIVVTARRRAEELQDVPLSVSVLNADAIEQTGSYNIQRLTQLQPTLQFYSTNPRNSSINIRGIGAPLGLTNDGIEQGVGIYIDQVYYNRVAAATLDFVDIEQVEVLRGPQGTLYGKNTTAGAINITTRAPSFSYEGKAEISVGNLGFKQAKATVSGPITDRLAVRIGASVTDRNGTIYNVATDQRVNSQDFLGLKGSLLWKATDTLSLTLSGDYNLQNPVCCAQIYAGYGPTQRAANRQYPALTAALGYQVPSTNPYDRLTDLDAALRARNEMGGASLRAEWDLGAGTLTSVSAYRYWDWQPSNDRDFTGLDITAKSQNPTQQKQWTQELRYAQEGQTIDFVVGAFAFHQTIHTTGSQVQGADASAWLLNPSSPLSQIPAVLEGLTADNDIRLKNSSAALFGQLTWHLTDRLSLQPGLRLNYDRKTGSYESAVTGTASDGTRQTVTFASTDPWIVAQRGVLAPQSFDARFSDWNLSWDLTASYEVSDDVMAYATWSRAFKSGGINLNGVPLDANGNPQLDVATVKPEKVNHYEVGLKTQFWDKRATLNLSGFWTEIRDYQAIVNNGQNSVLRGYLANADKVRVRGIEADFSVRPSDRISTYASGAYTDPKYLRFTNAPCPPELSGGSSSPATCDISGQLLPGISKYSLSYGVEFNVPTAVLSGDGQFYIGWDGSYRSTFSSNASRSIYMDIKGYSLNNLRLGFRNSDGINVYGWVRNIFDRNYMEVLATTPGNTGLIAGQPGDPRTYGLTIKADF</sequence>
<keyword evidence="19" id="KW-1185">Reference proteome</keyword>
<evidence type="ECO:0000256" key="5">
    <source>
        <dbReference type="ARBA" id="ARBA00022692"/>
    </source>
</evidence>
<name>A0ABS8H074_9SPHN</name>
<feature type="short sequence motif" description="TonB C-terminal box" evidence="13">
    <location>
        <begin position="776"/>
        <end position="793"/>
    </location>
</feature>
<keyword evidence="4" id="KW-0410">Iron transport</keyword>
<proteinExistence type="inferred from homology"/>
<evidence type="ECO:0000313" key="19">
    <source>
        <dbReference type="Proteomes" id="UP001198830"/>
    </source>
</evidence>
<feature type="signal peptide" evidence="15">
    <location>
        <begin position="1"/>
        <end position="23"/>
    </location>
</feature>
<evidence type="ECO:0000256" key="2">
    <source>
        <dbReference type="ARBA" id="ARBA00022448"/>
    </source>
</evidence>
<keyword evidence="2 12" id="KW-0813">Transport</keyword>
<dbReference type="InterPro" id="IPR036942">
    <property type="entry name" value="Beta-barrel_TonB_sf"/>
</dbReference>
<dbReference type="InterPro" id="IPR012910">
    <property type="entry name" value="Plug_dom"/>
</dbReference>
<dbReference type="PANTHER" id="PTHR32552:SF81">
    <property type="entry name" value="TONB-DEPENDENT OUTER MEMBRANE RECEPTOR"/>
    <property type="match status" value="1"/>
</dbReference>
<dbReference type="Gene3D" id="2.40.170.20">
    <property type="entry name" value="TonB-dependent receptor, beta-barrel domain"/>
    <property type="match status" value="1"/>
</dbReference>
<dbReference type="PROSITE" id="PS01156">
    <property type="entry name" value="TONB_DEPENDENT_REC_2"/>
    <property type="match status" value="1"/>
</dbReference>
<feature type="domain" description="TonB-dependent receptor-like beta-barrel" evidence="16">
    <location>
        <begin position="271"/>
        <end position="756"/>
    </location>
</feature>
<keyword evidence="5 12" id="KW-0812">Transmembrane</keyword>
<evidence type="ECO:0000256" key="13">
    <source>
        <dbReference type="PROSITE-ProRule" id="PRU10144"/>
    </source>
</evidence>
<evidence type="ECO:0000256" key="10">
    <source>
        <dbReference type="ARBA" id="ARBA00023136"/>
    </source>
</evidence>
<dbReference type="SUPFAM" id="SSF56935">
    <property type="entry name" value="Porins"/>
    <property type="match status" value="1"/>
</dbReference>
<keyword evidence="3 12" id="KW-1134">Transmembrane beta strand</keyword>
<evidence type="ECO:0000256" key="14">
    <source>
        <dbReference type="RuleBase" id="RU003357"/>
    </source>
</evidence>
<protein>
    <submittedName>
        <fullName evidence="18">TonB-dependent receptor</fullName>
    </submittedName>
</protein>
<dbReference type="Proteomes" id="UP001198830">
    <property type="component" value="Unassembled WGS sequence"/>
</dbReference>
<dbReference type="PROSITE" id="PS52016">
    <property type="entry name" value="TONB_DEPENDENT_REC_3"/>
    <property type="match status" value="1"/>
</dbReference>
<dbReference type="Pfam" id="PF00593">
    <property type="entry name" value="TonB_dep_Rec_b-barrel"/>
    <property type="match status" value="1"/>
</dbReference>
<evidence type="ECO:0000313" key="18">
    <source>
        <dbReference type="EMBL" id="MCC4231605.1"/>
    </source>
</evidence>
<evidence type="ECO:0000256" key="1">
    <source>
        <dbReference type="ARBA" id="ARBA00004571"/>
    </source>
</evidence>
<evidence type="ECO:0000259" key="17">
    <source>
        <dbReference type="Pfam" id="PF07715"/>
    </source>
</evidence>
<evidence type="ECO:0000256" key="12">
    <source>
        <dbReference type="PROSITE-ProRule" id="PRU01360"/>
    </source>
</evidence>
<dbReference type="InterPro" id="IPR010917">
    <property type="entry name" value="TonB_rcpt_CS"/>
</dbReference>
<evidence type="ECO:0000256" key="9">
    <source>
        <dbReference type="ARBA" id="ARBA00023077"/>
    </source>
</evidence>
<dbReference type="CDD" id="cd01347">
    <property type="entry name" value="ligand_gated_channel"/>
    <property type="match status" value="1"/>
</dbReference>
<evidence type="ECO:0000256" key="8">
    <source>
        <dbReference type="ARBA" id="ARBA00023065"/>
    </source>
</evidence>
<evidence type="ECO:0000256" key="7">
    <source>
        <dbReference type="ARBA" id="ARBA00023004"/>
    </source>
</evidence>
<feature type="domain" description="TonB-dependent receptor plug" evidence="17">
    <location>
        <begin position="51"/>
        <end position="160"/>
    </location>
</feature>
<dbReference type="InterPro" id="IPR039426">
    <property type="entry name" value="TonB-dep_rcpt-like"/>
</dbReference>
<evidence type="ECO:0000256" key="11">
    <source>
        <dbReference type="ARBA" id="ARBA00023237"/>
    </source>
</evidence>
<evidence type="ECO:0000256" key="3">
    <source>
        <dbReference type="ARBA" id="ARBA00022452"/>
    </source>
</evidence>
<dbReference type="PANTHER" id="PTHR32552">
    <property type="entry name" value="FERRICHROME IRON RECEPTOR-RELATED"/>
    <property type="match status" value="1"/>
</dbReference>
<reference evidence="18 19" key="1">
    <citation type="submission" date="2021-10" db="EMBL/GenBank/DDBJ databases">
        <title>The diversity and Nitrogen Metabolism of Culturable Nitrate-Utilizing Bacteria Within the Oxygen Minimum Zone of the Changjiang (Yangtze River)Estuary.</title>
        <authorList>
            <person name="Zhang D."/>
            <person name="Zheng J."/>
            <person name="Liu S."/>
            <person name="He W."/>
        </authorList>
    </citation>
    <scope>NUCLEOTIDE SEQUENCE [LARGE SCALE GENOMIC DNA]</scope>
    <source>
        <strain evidence="18 19">FXH275-2</strain>
    </source>
</reference>
<organism evidence="18 19">
    <name type="scientific">Sphingobium soli</name>
    <dbReference type="NCBI Taxonomy" id="1591116"/>
    <lineage>
        <taxon>Bacteria</taxon>
        <taxon>Pseudomonadati</taxon>
        <taxon>Pseudomonadota</taxon>
        <taxon>Alphaproteobacteria</taxon>
        <taxon>Sphingomonadales</taxon>
        <taxon>Sphingomonadaceae</taxon>
        <taxon>Sphingobium</taxon>
    </lineage>
</organism>
<keyword evidence="10 12" id="KW-0472">Membrane</keyword>
<feature type="chain" id="PRO_5046269073" evidence="15">
    <location>
        <begin position="24"/>
        <end position="793"/>
    </location>
</feature>